<keyword evidence="2" id="KW-1185">Reference proteome</keyword>
<name>A0A6A6H6Q4_VIRVR</name>
<dbReference type="EMBL" id="ML991806">
    <property type="protein sequence ID" value="KAF2233511.1"/>
    <property type="molecule type" value="Genomic_DNA"/>
</dbReference>
<evidence type="ECO:0000313" key="2">
    <source>
        <dbReference type="Proteomes" id="UP000800092"/>
    </source>
</evidence>
<reference evidence="1" key="1">
    <citation type="journal article" date="2020" name="Stud. Mycol.">
        <title>101 Dothideomycetes genomes: a test case for predicting lifestyles and emergence of pathogens.</title>
        <authorList>
            <person name="Haridas S."/>
            <person name="Albert R."/>
            <person name="Binder M."/>
            <person name="Bloem J."/>
            <person name="Labutti K."/>
            <person name="Salamov A."/>
            <person name="Andreopoulos B."/>
            <person name="Baker S."/>
            <person name="Barry K."/>
            <person name="Bills G."/>
            <person name="Bluhm B."/>
            <person name="Cannon C."/>
            <person name="Castanera R."/>
            <person name="Culley D."/>
            <person name="Daum C."/>
            <person name="Ezra D."/>
            <person name="Gonzalez J."/>
            <person name="Henrissat B."/>
            <person name="Kuo A."/>
            <person name="Liang C."/>
            <person name="Lipzen A."/>
            <person name="Lutzoni F."/>
            <person name="Magnuson J."/>
            <person name="Mondo S."/>
            <person name="Nolan M."/>
            <person name="Ohm R."/>
            <person name="Pangilinan J."/>
            <person name="Park H.-J."/>
            <person name="Ramirez L."/>
            <person name="Alfaro M."/>
            <person name="Sun H."/>
            <person name="Tritt A."/>
            <person name="Yoshinaga Y."/>
            <person name="Zwiers L.-H."/>
            <person name="Turgeon B."/>
            <person name="Goodwin S."/>
            <person name="Spatafora J."/>
            <person name="Crous P."/>
            <person name="Grigoriev I."/>
        </authorList>
    </citation>
    <scope>NUCLEOTIDE SEQUENCE</scope>
    <source>
        <strain evidence="1">Tuck. ex Michener</strain>
    </source>
</reference>
<dbReference type="OrthoDB" id="10608935at2759"/>
<proteinExistence type="predicted"/>
<evidence type="ECO:0008006" key="3">
    <source>
        <dbReference type="Google" id="ProtNLM"/>
    </source>
</evidence>
<organism evidence="1 2">
    <name type="scientific">Viridothelium virens</name>
    <name type="common">Speckled blister lichen</name>
    <name type="synonym">Trypethelium virens</name>
    <dbReference type="NCBI Taxonomy" id="1048519"/>
    <lineage>
        <taxon>Eukaryota</taxon>
        <taxon>Fungi</taxon>
        <taxon>Dikarya</taxon>
        <taxon>Ascomycota</taxon>
        <taxon>Pezizomycotina</taxon>
        <taxon>Dothideomycetes</taxon>
        <taxon>Dothideomycetes incertae sedis</taxon>
        <taxon>Trypetheliales</taxon>
        <taxon>Trypetheliaceae</taxon>
        <taxon>Viridothelium</taxon>
    </lineage>
</organism>
<dbReference type="AlphaFoldDB" id="A0A6A6H6Q4"/>
<sequence length="272" mass="31521">MSTFSDLPGEIVLIMLKTPTILDTTLAIAATCRGIRHVWNENRDTIIRCVLQKQIYCYGDAMKLAEAQLGPNAMAQEPLSFARQIVANHEEAELVEKDIESYGMGLKDMCINSQCCRSRQPEMSYSEKQRFFHAWYMIRQYTVVFENNKDRERVLQNEARQLCLEEARLLAMVMNWIDEYMAYEVRLKLGIANLDISDNDWALLESDPMKASWHYANELYFRDFLNRFEDDPKYMAIQEWELEACTCNPVFEPCDLGADKANDAAIDHVPQG</sequence>
<evidence type="ECO:0000313" key="1">
    <source>
        <dbReference type="EMBL" id="KAF2233511.1"/>
    </source>
</evidence>
<gene>
    <name evidence="1" type="ORF">EV356DRAFT_503605</name>
</gene>
<accession>A0A6A6H6Q4</accession>
<protein>
    <recommendedName>
        <fullName evidence="3">F-box domain-containing protein</fullName>
    </recommendedName>
</protein>
<dbReference type="Proteomes" id="UP000800092">
    <property type="component" value="Unassembled WGS sequence"/>
</dbReference>